<accession>A0A1M6P398</accession>
<gene>
    <name evidence="2" type="ORF">SAMN05443637_10224</name>
</gene>
<dbReference type="SUPFAM" id="SSF52218">
    <property type="entry name" value="Flavoproteins"/>
    <property type="match status" value="1"/>
</dbReference>
<dbReference type="PANTHER" id="PTHR30543:SF21">
    <property type="entry name" value="NAD(P)H-DEPENDENT FMN REDUCTASE LOT6"/>
    <property type="match status" value="1"/>
</dbReference>
<feature type="domain" description="NADPH-dependent FMN reductase-like" evidence="1">
    <location>
        <begin position="11"/>
        <end position="152"/>
    </location>
</feature>
<sequence length="200" mass="22308">MTGPTSPDLKIILASTRPGRVGLPVARWVEEEARRHGGFAVELVDLAEVNLPFMNEPHHPRLRRYVHQHTRDWSEKVAEADAFVFVMPEYNYGYNAELKNAIDYLHHEWQYKPVGLVSYGGVSAGTRAAQMIKQVVTTLKMVPLNEAVSIPFVRDFLDEESALVPNGVMQAAATAMFDELARVERALRPLRLAAAAETAA</sequence>
<evidence type="ECO:0000313" key="2">
    <source>
        <dbReference type="EMBL" id="SHK02445.1"/>
    </source>
</evidence>
<organism evidence="2 3">
    <name type="scientific">Pseudonocardia thermophila</name>
    <dbReference type="NCBI Taxonomy" id="1848"/>
    <lineage>
        <taxon>Bacteria</taxon>
        <taxon>Bacillati</taxon>
        <taxon>Actinomycetota</taxon>
        <taxon>Actinomycetes</taxon>
        <taxon>Pseudonocardiales</taxon>
        <taxon>Pseudonocardiaceae</taxon>
        <taxon>Pseudonocardia</taxon>
    </lineage>
</organism>
<keyword evidence="3" id="KW-1185">Reference proteome</keyword>
<dbReference type="EMBL" id="FRAP01000002">
    <property type="protein sequence ID" value="SHK02445.1"/>
    <property type="molecule type" value="Genomic_DNA"/>
</dbReference>
<proteinExistence type="predicted"/>
<dbReference type="InterPro" id="IPR005025">
    <property type="entry name" value="FMN_Rdtase-like_dom"/>
</dbReference>
<dbReference type="Gene3D" id="3.40.50.360">
    <property type="match status" value="1"/>
</dbReference>
<evidence type="ECO:0000313" key="3">
    <source>
        <dbReference type="Proteomes" id="UP000184363"/>
    </source>
</evidence>
<protein>
    <submittedName>
        <fullName evidence="2">NAD(P)H-dependent FMN reductase</fullName>
    </submittedName>
</protein>
<evidence type="ECO:0000259" key="1">
    <source>
        <dbReference type="Pfam" id="PF03358"/>
    </source>
</evidence>
<dbReference type="InterPro" id="IPR050712">
    <property type="entry name" value="NAD(P)H-dep_reductase"/>
</dbReference>
<dbReference type="InterPro" id="IPR029039">
    <property type="entry name" value="Flavoprotein-like_sf"/>
</dbReference>
<dbReference type="GO" id="GO:0016491">
    <property type="term" value="F:oxidoreductase activity"/>
    <property type="evidence" value="ECO:0007669"/>
    <property type="project" value="InterPro"/>
</dbReference>
<dbReference type="PANTHER" id="PTHR30543">
    <property type="entry name" value="CHROMATE REDUCTASE"/>
    <property type="match status" value="1"/>
</dbReference>
<reference evidence="2 3" key="1">
    <citation type="submission" date="2016-11" db="EMBL/GenBank/DDBJ databases">
        <authorList>
            <person name="Jaros S."/>
            <person name="Januszkiewicz K."/>
            <person name="Wedrychowicz H."/>
        </authorList>
    </citation>
    <scope>NUCLEOTIDE SEQUENCE [LARGE SCALE GENOMIC DNA]</scope>
    <source>
        <strain evidence="2 3">DSM 43832</strain>
    </source>
</reference>
<dbReference type="Pfam" id="PF03358">
    <property type="entry name" value="FMN_red"/>
    <property type="match status" value="1"/>
</dbReference>
<dbReference type="RefSeq" id="WP_200803733.1">
    <property type="nucleotide sequence ID" value="NZ_CALGVN010000053.1"/>
</dbReference>
<dbReference type="GO" id="GO:0005829">
    <property type="term" value="C:cytosol"/>
    <property type="evidence" value="ECO:0007669"/>
    <property type="project" value="TreeGrafter"/>
</dbReference>
<name>A0A1M6P398_PSETH</name>
<dbReference type="STRING" id="1848.SAMN05443637_10224"/>
<dbReference type="Proteomes" id="UP000184363">
    <property type="component" value="Unassembled WGS sequence"/>
</dbReference>
<dbReference type="AlphaFoldDB" id="A0A1M6P398"/>
<dbReference type="GO" id="GO:0010181">
    <property type="term" value="F:FMN binding"/>
    <property type="evidence" value="ECO:0007669"/>
    <property type="project" value="TreeGrafter"/>
</dbReference>